<evidence type="ECO:0000256" key="4">
    <source>
        <dbReference type="ARBA" id="ARBA00023136"/>
    </source>
</evidence>
<dbReference type="Pfam" id="PF07980">
    <property type="entry name" value="SusD_RagB"/>
    <property type="match status" value="1"/>
</dbReference>
<evidence type="ECO:0000256" key="2">
    <source>
        <dbReference type="ARBA" id="ARBA00006275"/>
    </source>
</evidence>
<name>A0A1G9NU98_9SPHI</name>
<keyword evidence="4" id="KW-0472">Membrane</keyword>
<dbReference type="Pfam" id="PF14322">
    <property type="entry name" value="SusD-like_3"/>
    <property type="match status" value="1"/>
</dbReference>
<gene>
    <name evidence="8" type="ORF">SAMN05421820_102442</name>
</gene>
<dbReference type="PROSITE" id="PS51257">
    <property type="entry name" value="PROKAR_LIPOPROTEIN"/>
    <property type="match status" value="1"/>
</dbReference>
<evidence type="ECO:0000256" key="1">
    <source>
        <dbReference type="ARBA" id="ARBA00004442"/>
    </source>
</evidence>
<keyword evidence="9" id="KW-1185">Reference proteome</keyword>
<comment type="subcellular location">
    <subcellularLocation>
        <location evidence="1">Cell outer membrane</location>
    </subcellularLocation>
</comment>
<organism evidence="8 9">
    <name type="scientific">Pedobacter steynii</name>
    <dbReference type="NCBI Taxonomy" id="430522"/>
    <lineage>
        <taxon>Bacteria</taxon>
        <taxon>Pseudomonadati</taxon>
        <taxon>Bacteroidota</taxon>
        <taxon>Sphingobacteriia</taxon>
        <taxon>Sphingobacteriales</taxon>
        <taxon>Sphingobacteriaceae</taxon>
        <taxon>Pedobacter</taxon>
    </lineage>
</organism>
<dbReference type="Gene3D" id="1.25.40.900">
    <property type="match status" value="1"/>
</dbReference>
<dbReference type="SUPFAM" id="SSF48452">
    <property type="entry name" value="TPR-like"/>
    <property type="match status" value="1"/>
</dbReference>
<dbReference type="OrthoDB" id="1097962at2"/>
<dbReference type="GO" id="GO:0009279">
    <property type="term" value="C:cell outer membrane"/>
    <property type="evidence" value="ECO:0007669"/>
    <property type="project" value="UniProtKB-SubCell"/>
</dbReference>
<sequence length="478" mass="53548">MNRIDMKTNIKIYATLTMLLLVLSTGCKKFLEVDPKSTIGEEELFNSEIGFQQALTGVYSQMAGRELYGDNLTMGFSSLIAQNYSASLSGVFAFPTTVALNFKGNDAIPLVSGIWTKGYNTIAATNNILGKIDGKQSIFTGDHFALVKGEALGLRAYLHFDLLRLFGANFATNPTKKAIPFRTELNALSKVPSTVDEVSALILADLKTAETLMKGKDPISTEKNRRFRMNYYAIKALQARVYLFRGDKVNAAAAATEVVNSGIFTLIDPKSVAAPAASRNRTFSTEQVFAIRVKDMRTWVETDNAYFKSVSDNRKNLTRILTDFQTLYETGSGGGTDIRFANLIEADGLTYFCTKYWQTWQGTVENDRLDQNVSLMRLSELYYILAETAATPDEGLIFLNKVREKRVIPVIAAGITAQRLSDEITKEYQKDFYAEGQLFYYYKRKVANRMQFSSRNLTEASYIVPVPDNELEFNPNYN</sequence>
<dbReference type="InterPro" id="IPR012944">
    <property type="entry name" value="SusD_RagB_dom"/>
</dbReference>
<evidence type="ECO:0000256" key="5">
    <source>
        <dbReference type="ARBA" id="ARBA00023237"/>
    </source>
</evidence>
<protein>
    <submittedName>
        <fullName evidence="8">SusD family protein</fullName>
    </submittedName>
</protein>
<feature type="domain" description="RagB/SusD" evidence="6">
    <location>
        <begin position="350"/>
        <end position="446"/>
    </location>
</feature>
<accession>A0A1G9NU98</accession>
<evidence type="ECO:0000313" key="8">
    <source>
        <dbReference type="EMBL" id="SDL89969.1"/>
    </source>
</evidence>
<dbReference type="Gene3D" id="2.20.20.130">
    <property type="match status" value="1"/>
</dbReference>
<dbReference type="Gene3D" id="1.25.40.390">
    <property type="match status" value="1"/>
</dbReference>
<keyword evidence="3" id="KW-0732">Signal</keyword>
<reference evidence="9" key="1">
    <citation type="submission" date="2016-10" db="EMBL/GenBank/DDBJ databases">
        <authorList>
            <person name="Varghese N."/>
            <person name="Submissions S."/>
        </authorList>
    </citation>
    <scope>NUCLEOTIDE SEQUENCE [LARGE SCALE GENOMIC DNA]</scope>
    <source>
        <strain evidence="9">DSM 19110</strain>
    </source>
</reference>
<comment type="similarity">
    <text evidence="2">Belongs to the SusD family.</text>
</comment>
<keyword evidence="5" id="KW-0998">Cell outer membrane</keyword>
<dbReference type="InterPro" id="IPR033985">
    <property type="entry name" value="SusD-like_N"/>
</dbReference>
<evidence type="ECO:0000259" key="7">
    <source>
        <dbReference type="Pfam" id="PF14322"/>
    </source>
</evidence>
<dbReference type="AlphaFoldDB" id="A0A1G9NU98"/>
<dbReference type="InterPro" id="IPR011990">
    <property type="entry name" value="TPR-like_helical_dom_sf"/>
</dbReference>
<dbReference type="Proteomes" id="UP000183200">
    <property type="component" value="Unassembled WGS sequence"/>
</dbReference>
<proteinExistence type="inferred from homology"/>
<evidence type="ECO:0000313" key="9">
    <source>
        <dbReference type="Proteomes" id="UP000183200"/>
    </source>
</evidence>
<evidence type="ECO:0000259" key="6">
    <source>
        <dbReference type="Pfam" id="PF07980"/>
    </source>
</evidence>
<evidence type="ECO:0000256" key="3">
    <source>
        <dbReference type="ARBA" id="ARBA00022729"/>
    </source>
</evidence>
<dbReference type="EMBL" id="FNGY01000002">
    <property type="protein sequence ID" value="SDL89969.1"/>
    <property type="molecule type" value="Genomic_DNA"/>
</dbReference>
<feature type="domain" description="SusD-like N-terminal" evidence="7">
    <location>
        <begin position="29"/>
        <end position="243"/>
    </location>
</feature>